<comment type="caution">
    <text evidence="2">The sequence shown here is derived from an EMBL/GenBank/DDBJ whole genome shotgun (WGS) entry which is preliminary data.</text>
</comment>
<evidence type="ECO:0000259" key="1">
    <source>
        <dbReference type="Pfam" id="PF25273"/>
    </source>
</evidence>
<dbReference type="AlphaFoldDB" id="A0A1D1UUH3"/>
<dbReference type="STRING" id="947166.A0A1D1UUH3"/>
<gene>
    <name evidence="2" type="primary">RvY_02332-1</name>
    <name evidence="2" type="synonym">RvY_02332.1</name>
    <name evidence="2" type="ORF">RvY_02332</name>
</gene>
<feature type="domain" description="DUF7869" evidence="1">
    <location>
        <begin position="133"/>
        <end position="265"/>
    </location>
</feature>
<dbReference type="Pfam" id="PF25273">
    <property type="entry name" value="DUF7869"/>
    <property type="match status" value="1"/>
</dbReference>
<sequence length="282" mass="32085">MVQSSNAVKERSIYNIWDKYAPHIKIRRAHTDMCTVCDKLISRIYRGPRDDTGKQAAKAQWEAHLQHAAEQGARYKERVLMSKLQYQNLDPATKTFSPIDGQSAVRVISFDFAQSVEVPHHTDQAGAIYFKTPLAIHVFGLVDESNSLAYYFFTNETNCIGPDGTSSHGPNDVLSMLDFFLKQSDNGERNLCIYADNCTGQNKNRFTMGYLAHLIKTGRHDTIQMHFLPPGHTKFSPDTFFGLLKRIFRRFSIDLPAEMKTEIASKVASSHTFDKDDEPEWI</sequence>
<dbReference type="EMBL" id="BDGG01000001">
    <property type="protein sequence ID" value="GAU89828.1"/>
    <property type="molecule type" value="Genomic_DNA"/>
</dbReference>
<dbReference type="Proteomes" id="UP000186922">
    <property type="component" value="Unassembled WGS sequence"/>
</dbReference>
<dbReference type="PANTHER" id="PTHR34415">
    <property type="entry name" value="INTEGRASE CATALYTIC DOMAIN-CONTAINING PROTEIN"/>
    <property type="match status" value="1"/>
</dbReference>
<dbReference type="PANTHER" id="PTHR34415:SF1">
    <property type="entry name" value="INTEGRASE CATALYTIC DOMAIN-CONTAINING PROTEIN"/>
    <property type="match status" value="1"/>
</dbReference>
<keyword evidence="3" id="KW-1185">Reference proteome</keyword>
<name>A0A1D1UUH3_RAMVA</name>
<protein>
    <recommendedName>
        <fullName evidence="1">DUF7869 domain-containing protein</fullName>
    </recommendedName>
</protein>
<dbReference type="OrthoDB" id="6094485at2759"/>
<reference evidence="2 3" key="1">
    <citation type="journal article" date="2016" name="Nat. Commun.">
        <title>Extremotolerant tardigrade genome and improved radiotolerance of human cultured cells by tardigrade-unique protein.</title>
        <authorList>
            <person name="Hashimoto T."/>
            <person name="Horikawa D.D."/>
            <person name="Saito Y."/>
            <person name="Kuwahara H."/>
            <person name="Kozuka-Hata H."/>
            <person name="Shin-I T."/>
            <person name="Minakuchi Y."/>
            <person name="Ohishi K."/>
            <person name="Motoyama A."/>
            <person name="Aizu T."/>
            <person name="Enomoto A."/>
            <person name="Kondo K."/>
            <person name="Tanaka S."/>
            <person name="Hara Y."/>
            <person name="Koshikawa S."/>
            <person name="Sagara H."/>
            <person name="Miura T."/>
            <person name="Yokobori S."/>
            <person name="Miyagawa K."/>
            <person name="Suzuki Y."/>
            <person name="Kubo T."/>
            <person name="Oyama M."/>
            <person name="Kohara Y."/>
            <person name="Fujiyama A."/>
            <person name="Arakawa K."/>
            <person name="Katayama T."/>
            <person name="Toyoda A."/>
            <person name="Kunieda T."/>
        </authorList>
    </citation>
    <scope>NUCLEOTIDE SEQUENCE [LARGE SCALE GENOMIC DNA]</scope>
    <source>
        <strain evidence="2 3">YOKOZUNA-1</strain>
    </source>
</reference>
<dbReference type="InterPro" id="IPR057191">
    <property type="entry name" value="DUF7869"/>
</dbReference>
<organism evidence="2 3">
    <name type="scientific">Ramazzottius varieornatus</name>
    <name type="common">Water bear</name>
    <name type="synonym">Tardigrade</name>
    <dbReference type="NCBI Taxonomy" id="947166"/>
    <lineage>
        <taxon>Eukaryota</taxon>
        <taxon>Metazoa</taxon>
        <taxon>Ecdysozoa</taxon>
        <taxon>Tardigrada</taxon>
        <taxon>Eutardigrada</taxon>
        <taxon>Parachela</taxon>
        <taxon>Hypsibioidea</taxon>
        <taxon>Ramazzottiidae</taxon>
        <taxon>Ramazzottius</taxon>
    </lineage>
</organism>
<evidence type="ECO:0000313" key="3">
    <source>
        <dbReference type="Proteomes" id="UP000186922"/>
    </source>
</evidence>
<proteinExistence type="predicted"/>
<evidence type="ECO:0000313" key="2">
    <source>
        <dbReference type="EMBL" id="GAU89828.1"/>
    </source>
</evidence>
<accession>A0A1D1UUH3</accession>